<gene>
    <name evidence="2" type="ORF">UXM345_LOCUS25275</name>
</gene>
<evidence type="ECO:0000256" key="1">
    <source>
        <dbReference type="SAM" id="MobiDB-lite"/>
    </source>
</evidence>
<sequence>MNFFYLARPTAEMLDWLQELFDIMCNNGAFRGDGRCLNTIGGALGQDETSLVGVAARTPQKSALKLFRLLYPTIGSRVKCGSVSKVPKEQLENIYIYVRGLHRNFNFIRTDMRKAIGTSIRSATCELRKIERHRQQQLNSSQDDENVDSNESDQARNASNDMEIFSDGAGDIAGPDDDVDDFDNEDDGASEKEDLVIDEDIDDEDDHFQIMMTDDDNEIPLHSVKSLVRRLKNSHDRVSRNADVFSMDHSSTKDVEVMNNRYRNDYLQVDEIGDVTMQEQNEELSSSSTTSEDPIDYAPDTNLSSMMSGDDHESNSYQTAQDPVSDNVQSFLPDARQISSTLALFRHRYSLSKSCINDLCELLCYLGAKGVSTEFCSIERNILQNQQNILQSKKYTVCSKCRNKGNITSKCENVKWKAVQSGNGTIRVFMKSTEDDIENRSNVLYDKHIFILSKRKSKLKPNENDHAYGQQGPCLLRDLSYFNIGQSCVADSLHNVYAGTLIFTLICDVFTNLQCLNFDPSSSLCQQLSFARSPPTVFSSTLLALHVNLQDFIDCLYLLDGRVNQLQILYVHITFITRDLRTVIPLFITSLNHTVNDTKKLPNLKCFSLHSDVYVDIDEYDGLIVPLLHRMVNLEKLDLQLNCERETFVNGDDLKTNILNHLLQLNTFTFNIRSTSYCDNQTGLLSNKDIQQTFKDFQYNQVIFCVDCFPKSLYSQCHIYSYPYKSTYYLKITNNFPGGLFRCVNIVSLFDERPFEHEFFLRIAQSFPEFLTARVYNGGKVSMPLAIPK</sequence>
<feature type="region of interest" description="Disordered" evidence="1">
    <location>
        <begin position="279"/>
        <end position="323"/>
    </location>
</feature>
<evidence type="ECO:0000313" key="2">
    <source>
        <dbReference type="EMBL" id="CAF4153698.1"/>
    </source>
</evidence>
<evidence type="ECO:0000313" key="3">
    <source>
        <dbReference type="Proteomes" id="UP000663842"/>
    </source>
</evidence>
<feature type="compositionally biased region" description="Acidic residues" evidence="1">
    <location>
        <begin position="174"/>
        <end position="188"/>
    </location>
</feature>
<proteinExistence type="predicted"/>
<organism evidence="2 3">
    <name type="scientific">Rotaria magnacalcarata</name>
    <dbReference type="NCBI Taxonomy" id="392030"/>
    <lineage>
        <taxon>Eukaryota</taxon>
        <taxon>Metazoa</taxon>
        <taxon>Spiralia</taxon>
        <taxon>Gnathifera</taxon>
        <taxon>Rotifera</taxon>
        <taxon>Eurotatoria</taxon>
        <taxon>Bdelloidea</taxon>
        <taxon>Philodinida</taxon>
        <taxon>Philodinidae</taxon>
        <taxon>Rotaria</taxon>
    </lineage>
</organism>
<dbReference type="EMBL" id="CAJOBF010004812">
    <property type="protein sequence ID" value="CAF4153698.1"/>
    <property type="molecule type" value="Genomic_DNA"/>
</dbReference>
<reference evidence="2" key="1">
    <citation type="submission" date="2021-02" db="EMBL/GenBank/DDBJ databases">
        <authorList>
            <person name="Nowell W R."/>
        </authorList>
    </citation>
    <scope>NUCLEOTIDE SEQUENCE</scope>
</reference>
<dbReference type="Proteomes" id="UP000663842">
    <property type="component" value="Unassembled WGS sequence"/>
</dbReference>
<dbReference type="AlphaFoldDB" id="A0A819Y4M8"/>
<name>A0A819Y4M8_9BILA</name>
<protein>
    <submittedName>
        <fullName evidence="2">Uncharacterized protein</fullName>
    </submittedName>
</protein>
<accession>A0A819Y4M8</accession>
<comment type="caution">
    <text evidence="2">The sequence shown here is derived from an EMBL/GenBank/DDBJ whole genome shotgun (WGS) entry which is preliminary data.</text>
</comment>
<feature type="region of interest" description="Disordered" evidence="1">
    <location>
        <begin position="133"/>
        <end position="193"/>
    </location>
</feature>
<feature type="compositionally biased region" description="Acidic residues" evidence="1">
    <location>
        <begin position="142"/>
        <end position="151"/>
    </location>
</feature>